<dbReference type="InterPro" id="IPR036095">
    <property type="entry name" value="PTS_EIIB-like_sf"/>
</dbReference>
<name>A0A345DP31_9MOLU</name>
<protein>
    <submittedName>
        <fullName evidence="3">PTS system IIB component</fullName>
    </submittedName>
</protein>
<keyword evidence="1" id="KW-0808">Transferase</keyword>
<dbReference type="Gene3D" id="3.40.50.2300">
    <property type="match status" value="1"/>
</dbReference>
<keyword evidence="2" id="KW-1133">Transmembrane helix</keyword>
<evidence type="ECO:0000313" key="4">
    <source>
        <dbReference type="Proteomes" id="UP000253689"/>
    </source>
</evidence>
<keyword evidence="2" id="KW-0472">Membrane</keyword>
<gene>
    <name evidence="3" type="ORF">SDAV_00989</name>
</gene>
<evidence type="ECO:0000256" key="1">
    <source>
        <dbReference type="ARBA" id="ARBA00022679"/>
    </source>
</evidence>
<reference evidence="4" key="1">
    <citation type="submission" date="2018-07" db="EMBL/GenBank/DDBJ databases">
        <title>Complete Genome Sequence of Spiroplasma phoeniceum.</title>
        <authorList>
            <person name="Davis R.E."/>
            <person name="Shao J.Y."/>
            <person name="Zhao Y."/>
            <person name="Silver A."/>
            <person name="Stump z."/>
            <person name="Gasparich G."/>
        </authorList>
    </citation>
    <scope>NUCLEOTIDE SEQUENCE [LARGE SCALE GENOMIC DNA]</scope>
    <source>
        <strain evidence="4">P40</strain>
    </source>
</reference>
<dbReference type="Proteomes" id="UP000253689">
    <property type="component" value="Chromosome"/>
</dbReference>
<proteinExistence type="predicted"/>
<organism evidence="3 4">
    <name type="scientific">Spiroplasma phoeniceum P40</name>
    <dbReference type="NCBI Taxonomy" id="1276259"/>
    <lineage>
        <taxon>Bacteria</taxon>
        <taxon>Bacillati</taxon>
        <taxon>Mycoplasmatota</taxon>
        <taxon>Mollicutes</taxon>
        <taxon>Entomoplasmatales</taxon>
        <taxon>Spiroplasmataceae</taxon>
        <taxon>Spiroplasma</taxon>
    </lineage>
</organism>
<dbReference type="AlphaFoldDB" id="A0A345DP31"/>
<dbReference type="GO" id="GO:0009401">
    <property type="term" value="P:phosphoenolpyruvate-dependent sugar phosphotransferase system"/>
    <property type="evidence" value="ECO:0007669"/>
    <property type="project" value="InterPro"/>
</dbReference>
<feature type="transmembrane region" description="Helical" evidence="2">
    <location>
        <begin position="116"/>
        <end position="132"/>
    </location>
</feature>
<evidence type="ECO:0000256" key="2">
    <source>
        <dbReference type="SAM" id="Phobius"/>
    </source>
</evidence>
<keyword evidence="4" id="KW-1185">Reference proteome</keyword>
<keyword evidence="2" id="KW-0812">Transmembrane</keyword>
<sequence>MIKIALICSAGISANRILDKINDVIVKNNYYMQFFVITPEQLENNYNIILLDPQVEYLSTKVVAIAKNSKVAVLPSELYINNDSKGLLILLIRYKFKFFVKNFCFIQFYDNFFNKVYFSFFFFFYAIIYRYYF</sequence>
<dbReference type="RefSeq" id="WP_245938530.1">
    <property type="nucleotide sequence ID" value="NZ_CP031088.1"/>
</dbReference>
<dbReference type="GO" id="GO:0008982">
    <property type="term" value="F:protein-N(PI)-phosphohistidine-sugar phosphotransferase activity"/>
    <property type="evidence" value="ECO:0007669"/>
    <property type="project" value="InterPro"/>
</dbReference>
<dbReference type="SUPFAM" id="SSF52794">
    <property type="entry name" value="PTS system IIB component-like"/>
    <property type="match status" value="1"/>
</dbReference>
<dbReference type="KEGG" id="sphh:SDAV_00989"/>
<accession>A0A345DP31</accession>
<evidence type="ECO:0000313" key="3">
    <source>
        <dbReference type="EMBL" id="AXF95969.1"/>
    </source>
</evidence>
<dbReference type="EMBL" id="CP031088">
    <property type="protein sequence ID" value="AXF95969.1"/>
    <property type="molecule type" value="Genomic_DNA"/>
</dbReference>